<proteinExistence type="inferred from homology"/>
<feature type="transmembrane region" description="Helical" evidence="13">
    <location>
        <begin position="34"/>
        <end position="54"/>
    </location>
</feature>
<dbReference type="PANTHER" id="PTHR30433:SF4">
    <property type="entry name" value="MOTILITY PROTEIN A"/>
    <property type="match status" value="1"/>
</dbReference>
<evidence type="ECO:0000259" key="15">
    <source>
        <dbReference type="Pfam" id="PF20560"/>
    </source>
</evidence>
<feature type="domain" description="Motility protein A N-terminal" evidence="15">
    <location>
        <begin position="5"/>
        <end position="93"/>
    </location>
</feature>
<keyword evidence="7 13" id="KW-0812">Transmembrane</keyword>
<dbReference type="InterPro" id="IPR000540">
    <property type="entry name" value="Flag_MotA_CS"/>
</dbReference>
<keyword evidence="12 13" id="KW-0472">Membrane</keyword>
<dbReference type="EMBL" id="CP013388">
    <property type="protein sequence ID" value="AOJ05978.1"/>
    <property type="molecule type" value="Genomic_DNA"/>
</dbReference>
<keyword evidence="8" id="KW-0283">Flagellar rotation</keyword>
<evidence type="ECO:0000256" key="6">
    <source>
        <dbReference type="ARBA" id="ARBA00022519"/>
    </source>
</evidence>
<evidence type="ECO:0000256" key="11">
    <source>
        <dbReference type="ARBA" id="ARBA00023065"/>
    </source>
</evidence>
<feature type="domain" description="MotA/TolQ/ExbB proton channel" evidence="14">
    <location>
        <begin position="136"/>
        <end position="239"/>
    </location>
</feature>
<feature type="transmembrane region" description="Helical" evidence="13">
    <location>
        <begin position="171"/>
        <end position="192"/>
    </location>
</feature>
<keyword evidence="16" id="KW-0966">Cell projection</keyword>
<keyword evidence="6" id="KW-0997">Cell inner membrane</keyword>
<keyword evidence="5" id="KW-0145">Chemotaxis</keyword>
<keyword evidence="9" id="KW-0375">Hydrogen ion transport</keyword>
<dbReference type="PANTHER" id="PTHR30433">
    <property type="entry name" value="CHEMOTAXIS PROTEIN MOTA"/>
    <property type="match status" value="1"/>
</dbReference>
<dbReference type="AlphaFoldDB" id="A0A1B4FQP0"/>
<dbReference type="InterPro" id="IPR022522">
    <property type="entry name" value="Flagellar_motor_stator_MotA"/>
</dbReference>
<feature type="transmembrane region" description="Helical" evidence="13">
    <location>
        <begin position="198"/>
        <end position="220"/>
    </location>
</feature>
<evidence type="ECO:0000256" key="9">
    <source>
        <dbReference type="ARBA" id="ARBA00022781"/>
    </source>
</evidence>
<protein>
    <submittedName>
        <fullName evidence="16">Flagellar motor stator protein MotA</fullName>
    </submittedName>
</protein>
<name>A0A1B4FQP0_9BURK</name>
<gene>
    <name evidence="16" type="ORF">WS71_00550</name>
</gene>
<keyword evidence="16" id="KW-0969">Cilium</keyword>
<evidence type="ECO:0000256" key="5">
    <source>
        <dbReference type="ARBA" id="ARBA00022500"/>
    </source>
</evidence>
<dbReference type="PROSITE" id="PS01307">
    <property type="entry name" value="MOTA"/>
    <property type="match status" value="1"/>
</dbReference>
<evidence type="ECO:0000256" key="4">
    <source>
        <dbReference type="ARBA" id="ARBA00022475"/>
    </source>
</evidence>
<comment type="similarity">
    <text evidence="2">Belongs to the MotA family.</text>
</comment>
<dbReference type="GO" id="GO:1902600">
    <property type="term" value="P:proton transmembrane transport"/>
    <property type="evidence" value="ECO:0007669"/>
    <property type="project" value="UniProtKB-KW"/>
</dbReference>
<evidence type="ECO:0000256" key="2">
    <source>
        <dbReference type="ARBA" id="ARBA00008038"/>
    </source>
</evidence>
<dbReference type="NCBIfam" id="TIGR03818">
    <property type="entry name" value="MotA1"/>
    <property type="match status" value="1"/>
</dbReference>
<evidence type="ECO:0000313" key="16">
    <source>
        <dbReference type="EMBL" id="AOJ05978.1"/>
    </source>
</evidence>
<evidence type="ECO:0000256" key="8">
    <source>
        <dbReference type="ARBA" id="ARBA00022779"/>
    </source>
</evidence>
<dbReference type="GO" id="GO:0006935">
    <property type="term" value="P:chemotaxis"/>
    <property type="evidence" value="ECO:0007669"/>
    <property type="project" value="UniProtKB-KW"/>
</dbReference>
<evidence type="ECO:0000256" key="1">
    <source>
        <dbReference type="ARBA" id="ARBA00004429"/>
    </source>
</evidence>
<evidence type="ECO:0000256" key="10">
    <source>
        <dbReference type="ARBA" id="ARBA00022989"/>
    </source>
</evidence>
<keyword evidence="11" id="KW-0406">Ion transport</keyword>
<dbReference type="GO" id="GO:0071978">
    <property type="term" value="P:bacterial-type flagellum-dependent swarming motility"/>
    <property type="evidence" value="ECO:0007669"/>
    <property type="project" value="InterPro"/>
</dbReference>
<dbReference type="RefSeq" id="WP_066486473.1">
    <property type="nucleotide sequence ID" value="NZ_CP013388.1"/>
</dbReference>
<dbReference type="InterPro" id="IPR046786">
    <property type="entry name" value="MotA_N"/>
</dbReference>
<accession>A0A1B4FQP0</accession>
<keyword evidence="10 13" id="KW-1133">Transmembrane helix</keyword>
<evidence type="ECO:0000256" key="7">
    <source>
        <dbReference type="ARBA" id="ARBA00022692"/>
    </source>
</evidence>
<evidence type="ECO:0000313" key="17">
    <source>
        <dbReference type="Proteomes" id="UP000067711"/>
    </source>
</evidence>
<evidence type="ECO:0000256" key="13">
    <source>
        <dbReference type="SAM" id="Phobius"/>
    </source>
</evidence>
<reference evidence="16 17" key="1">
    <citation type="submission" date="2015-12" db="EMBL/GenBank/DDBJ databases">
        <title>Diversity of Burkholderia near neighbor genomes.</title>
        <authorList>
            <person name="Sahl J."/>
            <person name="Wagner D."/>
            <person name="Keim P."/>
        </authorList>
    </citation>
    <scope>NUCLEOTIDE SEQUENCE [LARGE SCALE GENOMIC DNA]</scope>
    <source>
        <strain evidence="16 17">BDU8</strain>
    </source>
</reference>
<evidence type="ECO:0000256" key="3">
    <source>
        <dbReference type="ARBA" id="ARBA00022448"/>
    </source>
</evidence>
<dbReference type="InterPro" id="IPR047055">
    <property type="entry name" value="MotA-like"/>
</dbReference>
<comment type="subcellular location">
    <subcellularLocation>
        <location evidence="1">Cell inner membrane</location>
        <topology evidence="1">Multi-pass membrane protein</topology>
    </subcellularLocation>
</comment>
<dbReference type="Pfam" id="PF01618">
    <property type="entry name" value="MotA_ExbB"/>
    <property type="match status" value="1"/>
</dbReference>
<evidence type="ECO:0000256" key="12">
    <source>
        <dbReference type="ARBA" id="ARBA00023136"/>
    </source>
</evidence>
<organism evidence="16 17">
    <name type="scientific">Burkholderia mayonis</name>
    <dbReference type="NCBI Taxonomy" id="1385591"/>
    <lineage>
        <taxon>Bacteria</taxon>
        <taxon>Pseudomonadati</taxon>
        <taxon>Pseudomonadota</taxon>
        <taxon>Betaproteobacteria</taxon>
        <taxon>Burkholderiales</taxon>
        <taxon>Burkholderiaceae</taxon>
        <taxon>Burkholderia</taxon>
        <taxon>pseudomallei group</taxon>
    </lineage>
</organism>
<dbReference type="Pfam" id="PF20560">
    <property type="entry name" value="MotA_N"/>
    <property type="match status" value="1"/>
</dbReference>
<sequence length="283" mass="30516">MQLAIGIFLVLGGVFGGFILHGGALSSIWQPTEILIILGAASGALVMGNPRSVLIEMGVQIKKVIARKGNGTEFQRELLLMLYELLEMVRDGGLKALDQHVEEPRESELFQKYPMILAQPQLIAFIVDNFRLMAMGRITQHELESMLDQELEAIESELMQPSRSLSKVAEAMPGFGILAAVLGIVTTMANIGGNVSEIGLQVAAAMVGTFIGILLCYGVLEPLASAMVHRVNSEISAFECVKVVLCAQVAGKPTLLAVDAGRKLIQLDVKPSFSKLESWIGDI</sequence>
<evidence type="ECO:0000259" key="14">
    <source>
        <dbReference type="Pfam" id="PF01618"/>
    </source>
</evidence>
<keyword evidence="3" id="KW-0813">Transport</keyword>
<dbReference type="Proteomes" id="UP000067711">
    <property type="component" value="Chromosome 2"/>
</dbReference>
<feature type="transmembrane region" description="Helical" evidence="13">
    <location>
        <begin position="7"/>
        <end position="28"/>
    </location>
</feature>
<keyword evidence="4" id="KW-1003">Cell membrane</keyword>
<dbReference type="InterPro" id="IPR002898">
    <property type="entry name" value="MotA_ExbB_proton_chnl"/>
</dbReference>
<keyword evidence="16" id="KW-0282">Flagellum</keyword>
<dbReference type="GO" id="GO:0005886">
    <property type="term" value="C:plasma membrane"/>
    <property type="evidence" value="ECO:0007669"/>
    <property type="project" value="UniProtKB-SubCell"/>
</dbReference>